<dbReference type="GO" id="GO:0008171">
    <property type="term" value="F:O-methyltransferase activity"/>
    <property type="evidence" value="ECO:0007669"/>
    <property type="project" value="InterPro"/>
</dbReference>
<dbReference type="InterPro" id="IPR029063">
    <property type="entry name" value="SAM-dependent_MTases_sf"/>
</dbReference>
<reference evidence="6" key="1">
    <citation type="journal article" date="2015" name="Proc. Natl. Acad. Sci. U.S.A.">
        <title>Anaerobic biosynthesis of the lower ligand of vitamin B12.</title>
        <authorList>
            <person name="Hazra A.B."/>
            <person name="Han A.W."/>
            <person name="Mehta A.P."/>
            <person name="Mok K.C."/>
            <person name="Osadchiy V."/>
            <person name="Begley T.P."/>
            <person name="Taga M.E."/>
        </authorList>
    </citation>
    <scope>NUCLEOTIDE SEQUENCE</scope>
    <source>
        <strain evidence="6">ATCC 10825</strain>
    </source>
</reference>
<dbReference type="PANTHER" id="PTHR43712:SF2">
    <property type="entry name" value="O-METHYLTRANSFERASE CICE"/>
    <property type="match status" value="1"/>
</dbReference>
<name>A0A0K1TPZ4_EUBLI</name>
<dbReference type="GO" id="GO:0046983">
    <property type="term" value="F:protein dimerization activity"/>
    <property type="evidence" value="ECO:0007669"/>
    <property type="project" value="InterPro"/>
</dbReference>
<dbReference type="PROSITE" id="PS51683">
    <property type="entry name" value="SAM_OMT_II"/>
    <property type="match status" value="1"/>
</dbReference>
<dbReference type="Pfam" id="PF10050">
    <property type="entry name" value="DUF2284"/>
    <property type="match status" value="1"/>
</dbReference>
<feature type="domain" description="O-methyltransferase dimerisation" evidence="5">
    <location>
        <begin position="18"/>
        <end position="92"/>
    </location>
</feature>
<dbReference type="PANTHER" id="PTHR43712">
    <property type="entry name" value="PUTATIVE (AFU_ORTHOLOGUE AFUA_4G14580)-RELATED"/>
    <property type="match status" value="1"/>
</dbReference>
<evidence type="ECO:0000259" key="4">
    <source>
        <dbReference type="Pfam" id="PF00891"/>
    </source>
</evidence>
<keyword evidence="1" id="KW-0489">Methyltransferase</keyword>
<organism evidence="6">
    <name type="scientific">Eubacterium limosum</name>
    <dbReference type="NCBI Taxonomy" id="1736"/>
    <lineage>
        <taxon>Bacteria</taxon>
        <taxon>Bacillati</taxon>
        <taxon>Bacillota</taxon>
        <taxon>Clostridia</taxon>
        <taxon>Eubacteriales</taxon>
        <taxon>Eubacteriaceae</taxon>
        <taxon>Eubacterium</taxon>
    </lineage>
</organism>
<dbReference type="EMBL" id="KT347435">
    <property type="protein sequence ID" value="AKV89412.1"/>
    <property type="molecule type" value="Genomic_DNA"/>
</dbReference>
<dbReference type="Gene3D" id="1.10.10.10">
    <property type="entry name" value="Winged helix-like DNA-binding domain superfamily/Winged helix DNA-binding domain"/>
    <property type="match status" value="1"/>
</dbReference>
<evidence type="ECO:0000259" key="5">
    <source>
        <dbReference type="Pfam" id="PF08100"/>
    </source>
</evidence>
<dbReference type="InterPro" id="IPR019271">
    <property type="entry name" value="DUF2284_metal-binding"/>
</dbReference>
<dbReference type="Pfam" id="PF00891">
    <property type="entry name" value="Methyltransf_2"/>
    <property type="match status" value="1"/>
</dbReference>
<dbReference type="SUPFAM" id="SSF46785">
    <property type="entry name" value="Winged helix' DNA-binding domain"/>
    <property type="match status" value="1"/>
</dbReference>
<dbReference type="InterPro" id="IPR016461">
    <property type="entry name" value="COMT-like"/>
</dbReference>
<dbReference type="SMR" id="A0A0K1TPZ4"/>
<dbReference type="GO" id="GO:0032259">
    <property type="term" value="P:methylation"/>
    <property type="evidence" value="ECO:0007669"/>
    <property type="project" value="UniProtKB-KW"/>
</dbReference>
<proteinExistence type="predicted"/>
<evidence type="ECO:0000256" key="3">
    <source>
        <dbReference type="ARBA" id="ARBA00022691"/>
    </source>
</evidence>
<keyword evidence="2" id="KW-0808">Transferase</keyword>
<evidence type="ECO:0000256" key="1">
    <source>
        <dbReference type="ARBA" id="ARBA00022603"/>
    </source>
</evidence>
<dbReference type="InterPro" id="IPR036390">
    <property type="entry name" value="WH_DNA-bd_sf"/>
</dbReference>
<dbReference type="Pfam" id="PF08100">
    <property type="entry name" value="Dimerisation"/>
    <property type="match status" value="1"/>
</dbReference>
<dbReference type="Gene3D" id="3.40.50.150">
    <property type="entry name" value="Vaccinia Virus protein VP39"/>
    <property type="match status" value="1"/>
</dbReference>
<gene>
    <name evidence="6" type="primary">bzaC</name>
</gene>
<sequence length="518" mass="58177">MASLKWDPNTSGGQYLEDLSTAYWYSESLFTALDMGLFELLEEGSTPLPELAKALDCDEPNLARYLHLLKTLDLVDCYENSWYNTTLSSTYLIKGKPLYQGNSILWRREIKADWDTLKPALEAGRRVHFPTEDISEAEMDARREEYITAMDNIIRLKVPEVLEFFGNGLKTNARILDVGAGSGAFALGFLEQFEDAQATLLDIRQVLPQTQKLVEKSSLRDKSRVLFHEQNILEPDWQLEGSYDLIILSNIVHAYAEEEISGIIKTVSRLLSEGGILLIHDFFLDHWNIKAAFSDINMFINTYNGKVFDSKWVDQTLKNNGLSTTGLIPLQTDTAVIFAAREPNALEGLTITPVQKILQPIKAIGFDRVMPYNPKDVVVAPFAKNKCKFGCRSWDKKHCSTNQEMSADETKAFVNSFSKALLLKSEPPTGDFQRKALRAETLAFKAGYYKAFVFWAGPCSICPDCDLTAPCNNHAHSRPSMEGSGIDVFATVKKAGESLKTLSERGEVIKYYALLLLE</sequence>
<dbReference type="InterPro" id="IPR001077">
    <property type="entry name" value="COMT_C"/>
</dbReference>
<evidence type="ECO:0000256" key="2">
    <source>
        <dbReference type="ARBA" id="ARBA00022679"/>
    </source>
</evidence>
<dbReference type="AlphaFoldDB" id="A0A0K1TPZ4"/>
<evidence type="ECO:0000313" key="6">
    <source>
        <dbReference type="EMBL" id="AKV89412.1"/>
    </source>
</evidence>
<feature type="domain" description="O-methyltransferase C-terminal" evidence="4">
    <location>
        <begin position="141"/>
        <end position="321"/>
    </location>
</feature>
<dbReference type="InterPro" id="IPR012967">
    <property type="entry name" value="COMT_dimerisation"/>
</dbReference>
<protein>
    <submittedName>
        <fullName evidence="6">BzaC</fullName>
    </submittedName>
</protein>
<dbReference type="OrthoDB" id="5420534at2"/>
<dbReference type="SUPFAM" id="SSF53335">
    <property type="entry name" value="S-adenosyl-L-methionine-dependent methyltransferases"/>
    <property type="match status" value="1"/>
</dbReference>
<keyword evidence="3" id="KW-0949">S-adenosyl-L-methionine</keyword>
<dbReference type="InterPro" id="IPR036388">
    <property type="entry name" value="WH-like_DNA-bd_sf"/>
</dbReference>
<accession>A0A0K1TPZ4</accession>
<dbReference type="CDD" id="cd02440">
    <property type="entry name" value="AdoMet_MTases"/>
    <property type="match status" value="1"/>
</dbReference>